<protein>
    <recommendedName>
        <fullName evidence="4">DUF192 domain-containing protein</fullName>
    </recommendedName>
</protein>
<evidence type="ECO:0000256" key="1">
    <source>
        <dbReference type="SAM" id="Phobius"/>
    </source>
</evidence>
<dbReference type="InterPro" id="IPR003795">
    <property type="entry name" value="DUF192"/>
</dbReference>
<reference evidence="3" key="1">
    <citation type="submission" date="2017-09" db="EMBL/GenBank/DDBJ databases">
        <title>Depth-based differentiation of microbial function through sediment-hosted aquifers and enrichment of novel symbionts in the deep terrestrial subsurface.</title>
        <authorList>
            <person name="Probst A.J."/>
            <person name="Ladd B."/>
            <person name="Jarett J.K."/>
            <person name="Geller-Mcgrath D.E."/>
            <person name="Sieber C.M.K."/>
            <person name="Emerson J.B."/>
            <person name="Anantharaman K."/>
            <person name="Thomas B.C."/>
            <person name="Malmstrom R."/>
            <person name="Stieglmeier M."/>
            <person name="Klingl A."/>
            <person name="Woyke T."/>
            <person name="Ryan C.M."/>
            <person name="Banfield J.F."/>
        </authorList>
    </citation>
    <scope>NUCLEOTIDE SEQUENCE [LARGE SCALE GENOMIC DNA]</scope>
</reference>
<dbReference type="AlphaFoldDB" id="A0A2H0U9U0"/>
<feature type="transmembrane region" description="Helical" evidence="1">
    <location>
        <begin position="7"/>
        <end position="28"/>
    </location>
</feature>
<dbReference type="InterPro" id="IPR038695">
    <property type="entry name" value="Saro_0823-like_sf"/>
</dbReference>
<dbReference type="Proteomes" id="UP000230179">
    <property type="component" value="Unassembled WGS sequence"/>
</dbReference>
<evidence type="ECO:0000313" key="2">
    <source>
        <dbReference type="EMBL" id="PIR83183.1"/>
    </source>
</evidence>
<keyword evidence="1" id="KW-0812">Transmembrane</keyword>
<name>A0A2H0U9U0_9BACT</name>
<sequence>MHSRLTHLLRYVAVAVLVGICVGALFFYKTHTVEAPRAGAQLENASFGGVSLRLEFATTTEARERGLAGRQYLPNDYGMLFIFKKLDRYGFWMKDTLVPLDIFWLDAQGRVLYVVQDVDPYTYPDVLYPPQPASYVLETAAGFARAHAIATGTPLHLQKFPTVSE</sequence>
<keyword evidence="1" id="KW-0472">Membrane</keyword>
<evidence type="ECO:0000313" key="3">
    <source>
        <dbReference type="Proteomes" id="UP000230179"/>
    </source>
</evidence>
<organism evidence="2 3">
    <name type="scientific">Candidatus Kaiserbacteria bacterium CG10_big_fil_rev_8_21_14_0_10_56_12</name>
    <dbReference type="NCBI Taxonomy" id="1974611"/>
    <lineage>
        <taxon>Bacteria</taxon>
        <taxon>Candidatus Kaiseribacteriota</taxon>
    </lineage>
</organism>
<comment type="caution">
    <text evidence="2">The sequence shown here is derived from an EMBL/GenBank/DDBJ whole genome shotgun (WGS) entry which is preliminary data.</text>
</comment>
<dbReference type="Pfam" id="PF02643">
    <property type="entry name" value="DUF192"/>
    <property type="match status" value="1"/>
</dbReference>
<proteinExistence type="predicted"/>
<dbReference type="Gene3D" id="2.60.120.1140">
    <property type="entry name" value="Protein of unknown function DUF192"/>
    <property type="match status" value="1"/>
</dbReference>
<accession>A0A2H0U9U0</accession>
<dbReference type="PANTHER" id="PTHR37953">
    <property type="entry name" value="UPF0127 PROTEIN MJ1496"/>
    <property type="match status" value="1"/>
</dbReference>
<gene>
    <name evidence="2" type="ORF">COU19_01780</name>
</gene>
<keyword evidence="1" id="KW-1133">Transmembrane helix</keyword>
<dbReference type="PANTHER" id="PTHR37953:SF1">
    <property type="entry name" value="UPF0127 PROTEIN MJ1496"/>
    <property type="match status" value="1"/>
</dbReference>
<evidence type="ECO:0008006" key="4">
    <source>
        <dbReference type="Google" id="ProtNLM"/>
    </source>
</evidence>
<dbReference type="EMBL" id="PFBL01000013">
    <property type="protein sequence ID" value="PIR83183.1"/>
    <property type="molecule type" value="Genomic_DNA"/>
</dbReference>